<dbReference type="AlphaFoldDB" id="A0AAV4U526"/>
<dbReference type="EMBL" id="BPLQ01010723">
    <property type="protein sequence ID" value="GIY52911.1"/>
    <property type="molecule type" value="Genomic_DNA"/>
</dbReference>
<evidence type="ECO:0000313" key="2">
    <source>
        <dbReference type="Proteomes" id="UP001054837"/>
    </source>
</evidence>
<accession>A0AAV4U526</accession>
<evidence type="ECO:0000313" key="1">
    <source>
        <dbReference type="EMBL" id="GIY52911.1"/>
    </source>
</evidence>
<gene>
    <name evidence="1" type="ORF">CDAR_496841</name>
</gene>
<comment type="caution">
    <text evidence="1">The sequence shown here is derived from an EMBL/GenBank/DDBJ whole genome shotgun (WGS) entry which is preliminary data.</text>
</comment>
<dbReference type="Proteomes" id="UP001054837">
    <property type="component" value="Unassembled WGS sequence"/>
</dbReference>
<reference evidence="1 2" key="1">
    <citation type="submission" date="2021-06" db="EMBL/GenBank/DDBJ databases">
        <title>Caerostris darwini draft genome.</title>
        <authorList>
            <person name="Kono N."/>
            <person name="Arakawa K."/>
        </authorList>
    </citation>
    <scope>NUCLEOTIDE SEQUENCE [LARGE SCALE GENOMIC DNA]</scope>
</reference>
<name>A0AAV4U526_9ARAC</name>
<proteinExistence type="predicted"/>
<keyword evidence="2" id="KW-1185">Reference proteome</keyword>
<protein>
    <submittedName>
        <fullName evidence="1">Uncharacterized protein</fullName>
    </submittedName>
</protein>
<organism evidence="1 2">
    <name type="scientific">Caerostris darwini</name>
    <dbReference type="NCBI Taxonomy" id="1538125"/>
    <lineage>
        <taxon>Eukaryota</taxon>
        <taxon>Metazoa</taxon>
        <taxon>Ecdysozoa</taxon>
        <taxon>Arthropoda</taxon>
        <taxon>Chelicerata</taxon>
        <taxon>Arachnida</taxon>
        <taxon>Araneae</taxon>
        <taxon>Araneomorphae</taxon>
        <taxon>Entelegynae</taxon>
        <taxon>Araneoidea</taxon>
        <taxon>Araneidae</taxon>
        <taxon>Caerostris</taxon>
    </lineage>
</organism>
<sequence length="98" mass="11204">MRARGAFITVIWRGEPAGRARYWRLRAPLIPLSLSSSTPAAAQQREREKMIPRTQAALDNKQRPSRSVIYEGLLAHWLVKAVYLVQKFSPHHAEKNSI</sequence>